<comment type="caution">
    <text evidence="6">The sequence shown here is derived from an EMBL/GenBank/DDBJ whole genome shotgun (WGS) entry which is preliminary data.</text>
</comment>
<evidence type="ECO:0000313" key="6">
    <source>
        <dbReference type="EMBL" id="MFC3688041.1"/>
    </source>
</evidence>
<keyword evidence="4 5" id="KW-0479">Metal-binding</keyword>
<dbReference type="PANTHER" id="PTHR13799">
    <property type="entry name" value="NGG1 INTERACTING FACTOR 3"/>
    <property type="match status" value="1"/>
</dbReference>
<dbReference type="SUPFAM" id="SSF102705">
    <property type="entry name" value="NIF3 (NGG1p interacting factor 3)-like"/>
    <property type="match status" value="1"/>
</dbReference>
<evidence type="ECO:0000313" key="7">
    <source>
        <dbReference type="Proteomes" id="UP001595685"/>
    </source>
</evidence>
<evidence type="ECO:0000256" key="4">
    <source>
        <dbReference type="ARBA" id="ARBA00022723"/>
    </source>
</evidence>
<dbReference type="InterPro" id="IPR002678">
    <property type="entry name" value="DUF34/NIF3"/>
</dbReference>
<evidence type="ECO:0000256" key="5">
    <source>
        <dbReference type="PIRNR" id="PIRNR037489"/>
    </source>
</evidence>
<dbReference type="NCBIfam" id="TIGR00486">
    <property type="entry name" value="YbgI_SA1388"/>
    <property type="match status" value="1"/>
</dbReference>
<accession>A0ABV7WG54</accession>
<dbReference type="EMBL" id="JBHRWW010000003">
    <property type="protein sequence ID" value="MFC3688041.1"/>
    <property type="molecule type" value="Genomic_DNA"/>
</dbReference>
<comment type="similarity">
    <text evidence="1 5">Belongs to the GTP cyclohydrolase I type 2/NIF3 family.</text>
</comment>
<reference evidence="7" key="1">
    <citation type="journal article" date="2019" name="Int. J. Syst. Evol. Microbiol.">
        <title>The Global Catalogue of Microorganisms (GCM) 10K type strain sequencing project: providing services to taxonomists for standard genome sequencing and annotation.</title>
        <authorList>
            <consortium name="The Broad Institute Genomics Platform"/>
            <consortium name="The Broad Institute Genome Sequencing Center for Infectious Disease"/>
            <person name="Wu L."/>
            <person name="Ma J."/>
        </authorList>
    </citation>
    <scope>NUCLEOTIDE SEQUENCE [LARGE SCALE GENOMIC DNA]</scope>
    <source>
        <strain evidence="7">NCAIM B.02333</strain>
    </source>
</reference>
<dbReference type="InterPro" id="IPR036069">
    <property type="entry name" value="DUF34/NIF3_sf"/>
</dbReference>
<evidence type="ECO:0000256" key="1">
    <source>
        <dbReference type="ARBA" id="ARBA00006964"/>
    </source>
</evidence>
<comment type="subunit">
    <text evidence="2">Homohexamer.</text>
</comment>
<dbReference type="Gene3D" id="3.40.1390.30">
    <property type="entry name" value="NIF3 (NGG1p interacting factor 3)-like"/>
    <property type="match status" value="1"/>
</dbReference>
<dbReference type="RefSeq" id="WP_340291805.1">
    <property type="nucleotide sequence ID" value="NZ_JBBEOI010000050.1"/>
</dbReference>
<dbReference type="Gene3D" id="3.30.70.120">
    <property type="match status" value="1"/>
</dbReference>
<dbReference type="Proteomes" id="UP001595685">
    <property type="component" value="Unassembled WGS sequence"/>
</dbReference>
<evidence type="ECO:0000256" key="2">
    <source>
        <dbReference type="ARBA" id="ARBA00011643"/>
    </source>
</evidence>
<dbReference type="PANTHER" id="PTHR13799:SF14">
    <property type="entry name" value="GTP CYCLOHYDROLASE 1 TYPE 2 HOMOLOG"/>
    <property type="match status" value="1"/>
</dbReference>
<organism evidence="6 7">
    <name type="scientific">Aquipuribacter hungaricus</name>
    <dbReference type="NCBI Taxonomy" id="545624"/>
    <lineage>
        <taxon>Bacteria</taxon>
        <taxon>Bacillati</taxon>
        <taxon>Actinomycetota</taxon>
        <taxon>Actinomycetes</taxon>
        <taxon>Micrococcales</taxon>
        <taxon>Intrasporangiaceae</taxon>
        <taxon>Aquipuribacter</taxon>
    </lineage>
</organism>
<keyword evidence="7" id="KW-1185">Reference proteome</keyword>
<dbReference type="Pfam" id="PF01784">
    <property type="entry name" value="DUF34_NIF3"/>
    <property type="match status" value="1"/>
</dbReference>
<dbReference type="PIRSF" id="PIRSF037489">
    <property type="entry name" value="UCP037489_NIF3_YqfO"/>
    <property type="match status" value="1"/>
</dbReference>
<proteinExistence type="inferred from homology"/>
<sequence>MVVTLHDVVTALDEAYPRSLAEPWDAVGLVCGDLAAEVSSVLLSVDVTTAVVDEALERGVDLVVAHHPLLLSAVHGVGTDTVKGRLLHRLITSGCGLFTAHTNADSAAPGVSDALARTLGLTGLAPLDARPHEATDQVVTLVPPSAVDAVVDALAAAGAGRLGEYSRCAWSTTGTGTFEAGPGTAPAVGRAGERASATEARVEMVAPRARREAVLAALRQAHPYEEPAVQVLELAPWSSPRGLGRVGTLPQPTSLQAFAEHVAKVLPRTAAGVRVAGPVQAQVQRVAVCGGSGGSLVGAARASGADVFVTADLRHHPAQDALEEGGPWLVDVAHWASEWPWLMGARERILAATDPRGEHLDVVVSRTVTDPWTSRA</sequence>
<name>A0ABV7WG54_9MICO</name>
<dbReference type="InterPro" id="IPR015867">
    <property type="entry name" value="N-reg_PII/ATP_PRibTrfase_C"/>
</dbReference>
<evidence type="ECO:0000256" key="3">
    <source>
        <dbReference type="ARBA" id="ARBA00022112"/>
    </source>
</evidence>
<gene>
    <name evidence="6" type="ORF">ACFOLH_06770</name>
</gene>
<protein>
    <recommendedName>
        <fullName evidence="3 5">GTP cyclohydrolase 1 type 2 homolog</fullName>
    </recommendedName>
</protein>
<dbReference type="InterPro" id="IPR017221">
    <property type="entry name" value="DUF34/NIF3_bac"/>
</dbReference>